<dbReference type="EMBL" id="GEDC01005246">
    <property type="protein sequence ID" value="JAS32052.1"/>
    <property type="molecule type" value="Transcribed_RNA"/>
</dbReference>
<proteinExistence type="predicted"/>
<evidence type="ECO:0000313" key="1">
    <source>
        <dbReference type="EMBL" id="JAS32052.1"/>
    </source>
</evidence>
<organism evidence="1">
    <name type="scientific">Clastoptera arizonana</name>
    <name type="common">Arizona spittle bug</name>
    <dbReference type="NCBI Taxonomy" id="38151"/>
    <lineage>
        <taxon>Eukaryota</taxon>
        <taxon>Metazoa</taxon>
        <taxon>Ecdysozoa</taxon>
        <taxon>Arthropoda</taxon>
        <taxon>Hexapoda</taxon>
        <taxon>Insecta</taxon>
        <taxon>Pterygota</taxon>
        <taxon>Neoptera</taxon>
        <taxon>Paraneoptera</taxon>
        <taxon>Hemiptera</taxon>
        <taxon>Auchenorrhyncha</taxon>
        <taxon>Cercopoidea</taxon>
        <taxon>Clastopteridae</taxon>
        <taxon>Clastoptera</taxon>
    </lineage>
</organism>
<reference evidence="1" key="1">
    <citation type="submission" date="2015-12" db="EMBL/GenBank/DDBJ databases">
        <title>De novo transcriptome assembly of four potential Pierce s Disease insect vectors from Arizona vineyards.</title>
        <authorList>
            <person name="Tassone E.E."/>
        </authorList>
    </citation>
    <scope>NUCLEOTIDE SEQUENCE</scope>
</reference>
<name>A0A1B6E295_9HEMI</name>
<dbReference type="AlphaFoldDB" id="A0A1B6E295"/>
<gene>
    <name evidence="1" type="ORF">g.2077</name>
</gene>
<protein>
    <submittedName>
        <fullName evidence="1">Uncharacterized protein</fullName>
    </submittedName>
</protein>
<sequence>VHASLTFDKPLFKLGNLMKSIGSHTFSRFTDTGMADGEDGNLCEQMEYIHTIMKKYKAQVDKADEEERKLHVMFAQTFVIQVKPALDSVKVTDNELRHVYNLTEPEVTKFKGMVEECGTICDEIIEMKKEETFTEYPDEAETYPTATRRF</sequence>
<accession>A0A1B6E295</accession>
<feature type="non-terminal residue" evidence="1">
    <location>
        <position position="1"/>
    </location>
</feature>